<evidence type="ECO:0000256" key="2">
    <source>
        <dbReference type="RuleBase" id="RU003690"/>
    </source>
</evidence>
<protein>
    <recommendedName>
        <fullName evidence="5">Beta-glucosidase</fullName>
    </recommendedName>
</protein>
<dbReference type="PRINTS" id="PR00131">
    <property type="entry name" value="GLHYDRLASE1"/>
</dbReference>
<dbReference type="GO" id="GO:0008422">
    <property type="term" value="F:beta-glucosidase activity"/>
    <property type="evidence" value="ECO:0007669"/>
    <property type="project" value="TreeGrafter"/>
</dbReference>
<dbReference type="Pfam" id="PF00232">
    <property type="entry name" value="Glyco_hydro_1"/>
    <property type="match status" value="2"/>
</dbReference>
<evidence type="ECO:0000256" key="1">
    <source>
        <dbReference type="ARBA" id="ARBA00010838"/>
    </source>
</evidence>
<sequence length="479" mass="53971">MMLFVSWIIKSSYGDKLKIPSNIGVNQSSIALISELNITRDDFPSDFYIGVGTAATQTEGAAEEEGRGPSVWDHRAKMLPGSIPNSDKFPFAIDGYKRYKEDIKIIKDLGVNGYRFSISWSRILPQGSLSGGINQRGVDHYNSLINELKRNGIEPFVTIYHFDMPQALQVKYGGYLNRKFVQDFQDYSDLCFKLFGDRVKHWFTINEPSSLAVYGYEIGIAPPGRCSLPEGQCGLGAPPPGTCIVPAGPCFGGNSSTEPYIAAHNLILSHAAVEEQKGVVGIVLAATYFAPFSKSQEDKAAAKRLFDFTLGWFMEPLVFGDYPRSMRDLVKERLPTFSAEEKSLLSGSLGNFVGINYYSSAGAKHRPPPPTEQLRHSFDSWAEATGYTNTRNDSRLLHERLYDPHRASYIARHLYQLIKAMKNGANVKGYFYWALFDDVEWGLGFSLQYGLYYIDFGNNYKRYPKLSARWFRDFNNKNY</sequence>
<organism evidence="3 4">
    <name type="scientific">Malus baccata</name>
    <name type="common">Siberian crab apple</name>
    <name type="synonym">Pyrus baccata</name>
    <dbReference type="NCBI Taxonomy" id="106549"/>
    <lineage>
        <taxon>Eukaryota</taxon>
        <taxon>Viridiplantae</taxon>
        <taxon>Streptophyta</taxon>
        <taxon>Embryophyta</taxon>
        <taxon>Tracheophyta</taxon>
        <taxon>Spermatophyta</taxon>
        <taxon>Magnoliopsida</taxon>
        <taxon>eudicotyledons</taxon>
        <taxon>Gunneridae</taxon>
        <taxon>Pentapetalae</taxon>
        <taxon>rosids</taxon>
        <taxon>fabids</taxon>
        <taxon>Rosales</taxon>
        <taxon>Rosaceae</taxon>
        <taxon>Amygdaloideae</taxon>
        <taxon>Maleae</taxon>
        <taxon>Malus</taxon>
    </lineage>
</organism>
<dbReference type="AlphaFoldDB" id="A0A540M375"/>
<dbReference type="EMBL" id="VIEB01000374">
    <property type="protein sequence ID" value="TQD93191.1"/>
    <property type="molecule type" value="Genomic_DNA"/>
</dbReference>
<dbReference type="Proteomes" id="UP000315295">
    <property type="component" value="Unassembled WGS sequence"/>
</dbReference>
<comment type="similarity">
    <text evidence="1 2">Belongs to the glycosyl hydrolase 1 family.</text>
</comment>
<dbReference type="STRING" id="106549.A0A540M375"/>
<name>A0A540M375_MALBA</name>
<dbReference type="InterPro" id="IPR001360">
    <property type="entry name" value="Glyco_hydro_1"/>
</dbReference>
<dbReference type="PANTHER" id="PTHR10353:SF154">
    <property type="entry name" value="BETA-GLUCOSIDASE 9-RELATED"/>
    <property type="match status" value="1"/>
</dbReference>
<comment type="caution">
    <text evidence="3">The sequence shown here is derived from an EMBL/GenBank/DDBJ whole genome shotgun (WGS) entry which is preliminary data.</text>
</comment>
<proteinExistence type="inferred from homology"/>
<accession>A0A540M375</accession>
<evidence type="ECO:0000313" key="3">
    <source>
        <dbReference type="EMBL" id="TQD93191.1"/>
    </source>
</evidence>
<dbReference type="Gene3D" id="3.20.20.80">
    <property type="entry name" value="Glycosidases"/>
    <property type="match status" value="2"/>
</dbReference>
<dbReference type="PANTHER" id="PTHR10353">
    <property type="entry name" value="GLYCOSYL HYDROLASE"/>
    <property type="match status" value="1"/>
</dbReference>
<dbReference type="GO" id="GO:0005975">
    <property type="term" value="P:carbohydrate metabolic process"/>
    <property type="evidence" value="ECO:0007669"/>
    <property type="project" value="InterPro"/>
</dbReference>
<reference evidence="3 4" key="1">
    <citation type="journal article" date="2019" name="G3 (Bethesda)">
        <title>Sequencing of a Wild Apple (Malus baccata) Genome Unravels the Differences Between Cultivated and Wild Apple Species Regarding Disease Resistance and Cold Tolerance.</title>
        <authorList>
            <person name="Chen X."/>
        </authorList>
    </citation>
    <scope>NUCLEOTIDE SEQUENCE [LARGE SCALE GENOMIC DNA]</scope>
    <source>
        <strain evidence="4">cv. Shandingzi</strain>
        <tissue evidence="3">Leaves</tissue>
    </source>
</reference>
<evidence type="ECO:0000313" key="4">
    <source>
        <dbReference type="Proteomes" id="UP000315295"/>
    </source>
</evidence>
<evidence type="ECO:0008006" key="5">
    <source>
        <dbReference type="Google" id="ProtNLM"/>
    </source>
</evidence>
<dbReference type="InterPro" id="IPR017853">
    <property type="entry name" value="GH"/>
</dbReference>
<keyword evidence="4" id="KW-1185">Reference proteome</keyword>
<dbReference type="SUPFAM" id="SSF51445">
    <property type="entry name" value="(Trans)glycosidases"/>
    <property type="match status" value="1"/>
</dbReference>
<gene>
    <name evidence="3" type="ORF">C1H46_021194</name>
</gene>